<dbReference type="InterPro" id="IPR029052">
    <property type="entry name" value="Metallo-depent_PP-like"/>
</dbReference>
<dbReference type="PANTHER" id="PTHR10161:SF14">
    <property type="entry name" value="TARTRATE-RESISTANT ACID PHOSPHATASE TYPE 5"/>
    <property type="match status" value="1"/>
</dbReference>
<dbReference type="RefSeq" id="XP_029224540.1">
    <property type="nucleotide sequence ID" value="XM_029375384.1"/>
</dbReference>
<sequence>MPAVVGGRSLQLRLAGAALVAAAAAVVVVVGVVEPIAAAAAAPGAPLAEVAFAAYNPGSRAASGEEGGDFCFISHGCWGGKSPRQQRQREVAALIARLIEDAAGRRDERIRFVVAAGDNFYPRGVRSVHDERFFTTFEGVYGGGSAAVRRVPWLVALGNHDHRGNWSAQVSYTHAARDPAVHARRWSHLTSDAAAAVTGRWYMPHPYYALKVSSDMVVVVLDTVLLHSCNAHPATCWDAGRQKAVVEDWLLRKYAAVPYKVVVGHYPVLSNGPHENFPWLQNWLTPLLARSCASLYIHADNHYLQVSKRGFQYYANSGGGGGAGLHYPLKGKSWVHKASVFQSFETGVMLHCKKGHRLTHRVLSKTGDELFSFASWDSDDGASLVQCLARLTAGDSSGLQKDRGDGLLMWLPVLVLLPLVFLVLVSAKRRYRLRGRRRA</sequence>
<dbReference type="EMBL" id="MKKU01000803">
    <property type="protein sequence ID" value="RNF01844.1"/>
    <property type="molecule type" value="Genomic_DNA"/>
</dbReference>
<protein>
    <submittedName>
        <fullName evidence="5">Tartrate-resistant acid phosphatase type 5</fullName>
        <ecNumber evidence="5">3.1.3.2</ecNumber>
    </submittedName>
</protein>
<dbReference type="InterPro" id="IPR051558">
    <property type="entry name" value="Metallophosphoesterase_PAP"/>
</dbReference>
<evidence type="ECO:0000256" key="1">
    <source>
        <dbReference type="ARBA" id="ARBA00022729"/>
    </source>
</evidence>
<dbReference type="OrthoDB" id="411211at2759"/>
<evidence type="ECO:0000256" key="2">
    <source>
        <dbReference type="ARBA" id="ARBA00022801"/>
    </source>
</evidence>
<dbReference type="AlphaFoldDB" id="A0A3R7N800"/>
<comment type="caution">
    <text evidence="5">The sequence shown here is derived from an EMBL/GenBank/DDBJ whole genome shotgun (WGS) entry which is preliminary data.</text>
</comment>
<name>A0A3R7N800_9TRYP</name>
<feature type="transmembrane region" description="Helical" evidence="3">
    <location>
        <begin position="12"/>
        <end position="33"/>
    </location>
</feature>
<feature type="transmembrane region" description="Helical" evidence="3">
    <location>
        <begin position="407"/>
        <end position="427"/>
    </location>
</feature>
<evidence type="ECO:0000313" key="5">
    <source>
        <dbReference type="EMBL" id="RNF01844.1"/>
    </source>
</evidence>
<keyword evidence="3" id="KW-1133">Transmembrane helix</keyword>
<evidence type="ECO:0000256" key="3">
    <source>
        <dbReference type="SAM" id="Phobius"/>
    </source>
</evidence>
<keyword evidence="2 5" id="KW-0378">Hydrolase</keyword>
<gene>
    <name evidence="5" type="ORF">Tco025E_08537</name>
</gene>
<keyword evidence="3" id="KW-0812">Transmembrane</keyword>
<dbReference type="Pfam" id="PF00149">
    <property type="entry name" value="Metallophos"/>
    <property type="match status" value="1"/>
</dbReference>
<dbReference type="PANTHER" id="PTHR10161">
    <property type="entry name" value="TARTRATE-RESISTANT ACID PHOSPHATASE TYPE 5"/>
    <property type="match status" value="1"/>
</dbReference>
<organism evidence="5 6">
    <name type="scientific">Trypanosoma conorhini</name>
    <dbReference type="NCBI Taxonomy" id="83891"/>
    <lineage>
        <taxon>Eukaryota</taxon>
        <taxon>Discoba</taxon>
        <taxon>Euglenozoa</taxon>
        <taxon>Kinetoplastea</taxon>
        <taxon>Metakinetoplastina</taxon>
        <taxon>Trypanosomatida</taxon>
        <taxon>Trypanosomatidae</taxon>
        <taxon>Trypanosoma</taxon>
    </lineage>
</organism>
<proteinExistence type="predicted"/>
<dbReference type="Proteomes" id="UP000284403">
    <property type="component" value="Unassembled WGS sequence"/>
</dbReference>
<reference evidence="5 6" key="1">
    <citation type="journal article" date="2018" name="BMC Genomics">
        <title>Genomic comparison of Trypanosoma conorhini and Trypanosoma rangeli to Trypanosoma cruzi strains of high and low virulence.</title>
        <authorList>
            <person name="Bradwell K.R."/>
            <person name="Koparde V.N."/>
            <person name="Matveyev A.V."/>
            <person name="Serrano M.G."/>
            <person name="Alves J.M."/>
            <person name="Parikh H."/>
            <person name="Huang B."/>
            <person name="Lee V."/>
            <person name="Espinosa-Alvarez O."/>
            <person name="Ortiz P.A."/>
            <person name="Costa-Martins A.G."/>
            <person name="Teixeira M.M."/>
            <person name="Buck G.A."/>
        </authorList>
    </citation>
    <scope>NUCLEOTIDE SEQUENCE [LARGE SCALE GENOMIC DNA]</scope>
    <source>
        <strain evidence="5 6">025E</strain>
    </source>
</reference>
<dbReference type="Gene3D" id="3.60.21.10">
    <property type="match status" value="1"/>
</dbReference>
<dbReference type="InterPro" id="IPR004843">
    <property type="entry name" value="Calcineurin-like_PHP"/>
</dbReference>
<dbReference type="EC" id="3.1.3.2" evidence="5"/>
<dbReference type="SUPFAM" id="SSF56300">
    <property type="entry name" value="Metallo-dependent phosphatases"/>
    <property type="match status" value="1"/>
</dbReference>
<evidence type="ECO:0000259" key="4">
    <source>
        <dbReference type="Pfam" id="PF00149"/>
    </source>
</evidence>
<keyword evidence="1" id="KW-0732">Signal</keyword>
<accession>A0A3R7N800</accession>
<dbReference type="GO" id="GO:0003993">
    <property type="term" value="F:acid phosphatase activity"/>
    <property type="evidence" value="ECO:0007669"/>
    <property type="project" value="UniProtKB-EC"/>
</dbReference>
<keyword evidence="6" id="KW-1185">Reference proteome</keyword>
<dbReference type="GeneID" id="40322148"/>
<keyword evidence="3" id="KW-0472">Membrane</keyword>
<evidence type="ECO:0000313" key="6">
    <source>
        <dbReference type="Proteomes" id="UP000284403"/>
    </source>
</evidence>
<feature type="domain" description="Calcineurin-like phosphoesterase" evidence="4">
    <location>
        <begin position="95"/>
        <end position="277"/>
    </location>
</feature>